<evidence type="ECO:0000256" key="15">
    <source>
        <dbReference type="SAM" id="Phobius"/>
    </source>
</evidence>
<dbReference type="EMBL" id="LWDQ01000001">
    <property type="protein sequence ID" value="OMH58302.1"/>
    <property type="molecule type" value="Genomic_DNA"/>
</dbReference>
<dbReference type="SUPFAM" id="SSF81660">
    <property type="entry name" value="Metal cation-transporting ATPase, ATP-binding domain N"/>
    <property type="match status" value="1"/>
</dbReference>
<evidence type="ECO:0000313" key="21">
    <source>
        <dbReference type="EMBL" id="REQ57191.1"/>
    </source>
</evidence>
<dbReference type="Pfam" id="PF00689">
    <property type="entry name" value="Cation_ATPase_C"/>
    <property type="match status" value="1"/>
</dbReference>
<evidence type="ECO:0000256" key="10">
    <source>
        <dbReference type="ARBA" id="ARBA00023136"/>
    </source>
</evidence>
<feature type="region of interest" description="Disordered" evidence="14">
    <location>
        <begin position="1469"/>
        <end position="1539"/>
    </location>
</feature>
<dbReference type="Proteomes" id="UP000050139">
    <property type="component" value="Unassembled WGS sequence"/>
</dbReference>
<dbReference type="Pfam" id="PF00702">
    <property type="entry name" value="Hydrolase"/>
    <property type="match status" value="1"/>
</dbReference>
<keyword evidence="2" id="KW-1003">Cell membrane</keyword>
<dbReference type="RefSeq" id="WP_003898445.1">
    <property type="nucleotide sequence ID" value="NZ_AP018034.1"/>
</dbReference>
<evidence type="ECO:0000313" key="19">
    <source>
        <dbReference type="EMBL" id="MBP0682660.1"/>
    </source>
</evidence>
<dbReference type="Proteomes" id="UP000671119">
    <property type="component" value="Unassembled WGS sequence"/>
</dbReference>
<evidence type="ECO:0000313" key="23">
    <source>
        <dbReference type="Proteomes" id="UP000050139"/>
    </source>
</evidence>
<dbReference type="PRINTS" id="PR00119">
    <property type="entry name" value="CATATPASE"/>
</dbReference>
<dbReference type="GO" id="GO:0046872">
    <property type="term" value="F:metal ion binding"/>
    <property type="evidence" value="ECO:0007669"/>
    <property type="project" value="UniProtKB-KW"/>
</dbReference>
<gene>
    <name evidence="18" type="primary">ctpH</name>
    <name evidence="20" type="ORF">A4S10_00451</name>
    <name evidence="22" type="ORF">DKC2_0456</name>
    <name evidence="21" type="ORF">DSJ38_01115</name>
    <name evidence="18" type="ORF">ERS094118_00521</name>
    <name evidence="19" type="ORF">J8J21_05910</name>
</gene>
<feature type="domain" description="P-type ATPase A" evidence="16">
    <location>
        <begin position="765"/>
        <end position="864"/>
    </location>
</feature>
<dbReference type="Gene3D" id="1.20.1110.10">
    <property type="entry name" value="Calcium-transporting ATPase, transmembrane domain"/>
    <property type="match status" value="2"/>
</dbReference>
<keyword evidence="8" id="KW-1278">Translocase</keyword>
<reference evidence="19 27" key="7">
    <citation type="submission" date="2021-03" db="EMBL/GenBank/DDBJ databases">
        <title>Whole Genome Sequencing of Mycobacterium tuberculosis clinical isolates from Arunachal Pradesh, India.</title>
        <authorList>
            <person name="Singh S."/>
            <person name="Mudliar S.R."/>
            <person name="Kulsum U."/>
            <person name="Rufai S.B."/>
            <person name="Singh P.K."/>
            <person name="Umpo M."/>
            <person name="Nyori M."/>
        </authorList>
    </citation>
    <scope>NUCLEOTIDE SEQUENCE [LARGE SCALE GENOMIC DNA]</scope>
    <source>
        <strain evidence="19 27">OMICS/BPL/0142/20/SP</strain>
    </source>
</reference>
<dbReference type="GO" id="GO:0005524">
    <property type="term" value="F:ATP binding"/>
    <property type="evidence" value="ECO:0007669"/>
    <property type="project" value="UniProtKB-KW"/>
</dbReference>
<organism evidence="20 24">
    <name type="scientific">Mycobacterium tuberculosis</name>
    <dbReference type="NCBI Taxonomy" id="1773"/>
    <lineage>
        <taxon>Bacteria</taxon>
        <taxon>Bacillati</taxon>
        <taxon>Actinomycetota</taxon>
        <taxon>Actinomycetes</taxon>
        <taxon>Mycobacteriales</taxon>
        <taxon>Mycobacteriaceae</taxon>
        <taxon>Mycobacterium</taxon>
        <taxon>Mycobacterium tuberculosis complex</taxon>
    </lineage>
</organism>
<dbReference type="PANTHER" id="PTHR24093:SF513">
    <property type="entry name" value="CATION-TRANSPORTING ATPASE I-RELATED"/>
    <property type="match status" value="1"/>
</dbReference>
<evidence type="ECO:0000256" key="2">
    <source>
        <dbReference type="ARBA" id="ARBA00022475"/>
    </source>
</evidence>
<dbReference type="NCBIfam" id="TIGR01494">
    <property type="entry name" value="ATPase_P-type"/>
    <property type="match status" value="2"/>
</dbReference>
<evidence type="ECO:0000313" key="25">
    <source>
        <dbReference type="Proteomes" id="UP000256381"/>
    </source>
</evidence>
<dbReference type="EMBL" id="JAGIZI010000006">
    <property type="protein sequence ID" value="MBP0682660.1"/>
    <property type="molecule type" value="Genomic_DNA"/>
</dbReference>
<dbReference type="SUPFAM" id="SSF81653">
    <property type="entry name" value="Calcium ATPase, transduction domain A"/>
    <property type="match status" value="1"/>
</dbReference>
<keyword evidence="7" id="KW-0460">Magnesium</keyword>
<keyword evidence="20" id="KW-0378">Hydrolase</keyword>
<dbReference type="PANTHER" id="PTHR24093">
    <property type="entry name" value="CATION TRANSPORTING ATPASE"/>
    <property type="match status" value="1"/>
</dbReference>
<evidence type="ECO:0000256" key="9">
    <source>
        <dbReference type="ARBA" id="ARBA00022989"/>
    </source>
</evidence>
<dbReference type="InterPro" id="IPR006068">
    <property type="entry name" value="ATPase_P-typ_cation-transptr_C"/>
</dbReference>
<dbReference type="InterPro" id="IPR023298">
    <property type="entry name" value="ATPase_P-typ_TM_dom_sf"/>
</dbReference>
<dbReference type="FunFam" id="2.70.150.10:FF:000082">
    <property type="entry name" value="Cation-transporter ATPase I CtpI"/>
    <property type="match status" value="1"/>
</dbReference>
<evidence type="ECO:0000256" key="8">
    <source>
        <dbReference type="ARBA" id="ARBA00022967"/>
    </source>
</evidence>
<evidence type="ECO:0000313" key="24">
    <source>
        <dbReference type="Proteomes" id="UP000189452"/>
    </source>
</evidence>
<dbReference type="InterPro" id="IPR023299">
    <property type="entry name" value="ATPase_P-typ_cyto_dom_N"/>
</dbReference>
<evidence type="ECO:0000259" key="16">
    <source>
        <dbReference type="Pfam" id="PF00122"/>
    </source>
</evidence>
<keyword evidence="4" id="KW-0479">Metal-binding</keyword>
<dbReference type="SFLD" id="SFLDS00003">
    <property type="entry name" value="Haloacid_Dehalogenase"/>
    <property type="match status" value="1"/>
</dbReference>
<feature type="transmembrane region" description="Helical" evidence="15">
    <location>
        <begin position="1444"/>
        <end position="1463"/>
    </location>
</feature>
<keyword evidence="3 15" id="KW-0812">Transmembrane</keyword>
<feature type="compositionally biased region" description="Basic residues" evidence="14">
    <location>
        <begin position="1498"/>
        <end position="1511"/>
    </location>
</feature>
<dbReference type="InterPro" id="IPR059000">
    <property type="entry name" value="ATPase_P-type_domA"/>
</dbReference>
<comment type="subcellular location">
    <subcellularLocation>
        <location evidence="1">Cell membrane</location>
        <topology evidence="1">Multi-pass membrane protein</topology>
    </subcellularLocation>
</comment>
<evidence type="ECO:0000313" key="26">
    <source>
        <dbReference type="Proteomes" id="UP000300237"/>
    </source>
</evidence>
<dbReference type="InterPro" id="IPR023214">
    <property type="entry name" value="HAD_sf"/>
</dbReference>
<keyword evidence="10 15" id="KW-0472">Membrane</keyword>
<sequence>MPVRAVATGFRATATLTGASITAATAVSATLAKTGVGTGMKVAIIPLRAGAKALSGELSRETLGRNCWRGERRAWIEVRGLRSGGDDELGRVVLNAIQAHPGVGSASLNYPLSRVVVAIDDPDTSLRELCRIVDDAEKAERHRHPDQAADQLAQSPGSLPGDGVLLAVRAVTVAATAAGLGLALGGRALRWPRFPLVIEAAVAAVDHQPLLRRLLEDRIGTEATATVLELAMAAAHTVTLSPAALSVDLTIQALKAAECRAGARAWRRHEPQLALHADEPADQPQSLWPRPARSTQPVQRSVARFALIQALSAVLVGAGTRDADMAATATLVATPKASRTTPEAFAAALGQGLADQHAVLPLRPESLRRLDRVDAIVIDPRVLCTDDLRVARIRGCGADELSTAWNRAQLVLTESGLRPGWHRVPGVSASGSDSAVEALFRPMHDRLASAVVAEAHRTGADLVSVDVDALGELRPVFDDIRPLDDGASGSLDEALARAVAELRQAGRTVAVLSSVGKQALSAADVALGVLPPPGAGAPPWYADVLLPDLGAAWRVLHAIPAARAARQRGNEISGGASALGALLMLPGVRGLGPGPVTTGAAAGLLSGYLLARKVVDAQAPRPAPAHEWHAMSVEQVRKALPSPDEQAPAKAPPSPYPARALAGGLHTAKRGAQITQAPLNALWQLTKAVRAELSDPLTPMLALGAMASAVLGSPVDAVMVGSVLTGNSILAASQRLRAESRLNRLLAQQIPPARKVLAGADDQPRYIEVRAEELRPGDIIEVRTHEVVPADARVIEEVDVEVDESALTGESLSVTKQVEPTPGVDLIERRCMLYAGTTVVSGTAVAVVTAVGPDTQERRAAELVSGDLSSVGLQHQLSRLTNQAWPVSMTGGALVTGLGLLRRRGLRQAVASGIAVTVAAVPEGMPLVATLAQQASARRLSHFGALVRIPRSVEALGRVDMVCFDKTGTLSENRLRVAQVRPVAGHSREEVLRCAAHAAPASNGPQVHATDVAIVQAAAAAAASGTDGAEPGAAEPAAHLPFRSGRSFSASVSGTELTVKGAPEVVLAACEGIGSSMDDAVAELAANGLRVIAVAHRQLTAQQAQSVVDDPDEIARLCRDELSLVGFLGLSDTPRAQAAALLADLHEHDLDIRLITGDHPITAAAIAEELGMQVSPEQVISGAEWDALSRKDQERAVAERVIFARMTPENKVQIVQTLEHSGRVCAMVGDGSNDAAAIRAATVGIGVVAHGSDPARVAADLVLVDGRIESLLPAILEGRQLWQRVQAAVSVLLGGNAGEVAFAIIGSAITGTSPLNTRQLLLVNMLTDALPAAALAVSKPSDPVTPATRGPDQRELWRAVGIRGATTAAAATVAWVMAGFTGLPRRASTVALVALVAAQLGQTLVDSHAWLVVLTALGSLAALATLISIPVVSQLLGCTPLDPLGWAQATAAATAATVAVAVLNRVLTGRDKSGQPNPQPPETDALSRDASPGAPPGPRRRRRATARRKAPVKAPSATRQTTKPKGPPAHRSSSTYPRR</sequence>
<reference evidence="21 25" key="3">
    <citation type="journal article" date="2017" name="N. Engl. J. Med.">
        <title>Transmission of Extensively Drug-Resistant Tuberculosis in South Africa.</title>
        <authorList>
            <person name="Shah N.S."/>
            <person name="Auld S.C."/>
            <person name="Brust J.C."/>
            <person name="Mathema B."/>
            <person name="Ismail N."/>
            <person name="Moodley P."/>
            <person name="Mlisana K."/>
            <person name="Allana S."/>
            <person name="Campbell A."/>
            <person name="Mthiyane T."/>
            <person name="Morris N."/>
            <person name="Mpangase P."/>
            <person name="van der Meulen H."/>
            <person name="Omar S.V."/>
            <person name="Brown T.S."/>
            <person name="Narechania A."/>
            <person name="Shaskina E."/>
            <person name="Kapwata T."/>
            <person name="Kreiswirth B."/>
            <person name="Gandhi N.R."/>
        </authorList>
    </citation>
    <scope>NUCLEOTIDE SEQUENCE [LARGE SCALE GENOMIC DNA]</scope>
    <source>
        <strain evidence="21 25">32301_S10</strain>
    </source>
</reference>
<reference evidence="22 26" key="6">
    <citation type="submission" date="2018-08" db="EMBL/GenBank/DDBJ databases">
        <authorList>
            <person name="Fokvardsen B D."/>
            <person name="Norman A."/>
        </authorList>
    </citation>
    <scope>NUCLEOTIDE SEQUENCE [LARGE SCALE GENOMIC DNA]</scope>
    <source>
        <strain evidence="22 26">DKC2</strain>
    </source>
</reference>
<feature type="domain" description="Cation-transporting P-type ATPase C-terminal" evidence="17">
    <location>
        <begin position="1313"/>
        <end position="1463"/>
    </location>
</feature>
<protein>
    <recommendedName>
        <fullName evidence="13">Probable cation-transporting ATPase I</fullName>
    </recommendedName>
</protein>
<evidence type="ECO:0000313" key="27">
    <source>
        <dbReference type="Proteomes" id="UP000671119"/>
    </source>
</evidence>
<dbReference type="SUPFAM" id="SSF56784">
    <property type="entry name" value="HAD-like"/>
    <property type="match status" value="1"/>
</dbReference>
<evidence type="ECO:0000256" key="6">
    <source>
        <dbReference type="ARBA" id="ARBA00022840"/>
    </source>
</evidence>
<dbReference type="InterPro" id="IPR008250">
    <property type="entry name" value="ATPase_P-typ_transduc_dom_A_sf"/>
</dbReference>
<reference evidence="21" key="5">
    <citation type="submission" date="2018-07" db="EMBL/GenBank/DDBJ databases">
        <authorList>
            <person name="Shah S."/>
            <person name="Brown T."/>
            <person name="Auld S."/>
            <person name="Bratton K."/>
            <person name="Narechania A."/>
            <person name="Mathema B."/>
            <person name="Gandhi N."/>
        </authorList>
    </citation>
    <scope>NUCLEOTIDE SEQUENCE</scope>
    <source>
        <strain evidence="21">32301_S10</strain>
    </source>
</reference>
<dbReference type="GO" id="GO:0005886">
    <property type="term" value="C:plasma membrane"/>
    <property type="evidence" value="ECO:0007669"/>
    <property type="project" value="UniProtKB-SubCell"/>
</dbReference>
<dbReference type="Gene3D" id="2.70.150.10">
    <property type="entry name" value="Calcium-transporting ATPase, cytoplasmic transduction domain A"/>
    <property type="match status" value="1"/>
</dbReference>
<dbReference type="Gene3D" id="3.40.1110.10">
    <property type="entry name" value="Calcium-transporting ATPase, cytoplasmic domain N"/>
    <property type="match status" value="2"/>
</dbReference>
<evidence type="ECO:0000313" key="18">
    <source>
        <dbReference type="EMBL" id="CLV56821.1"/>
    </source>
</evidence>
<dbReference type="InterPro" id="IPR001757">
    <property type="entry name" value="P_typ_ATPase"/>
</dbReference>
<dbReference type="GO" id="GO:0005388">
    <property type="term" value="F:P-type calcium transporter activity"/>
    <property type="evidence" value="ECO:0007669"/>
    <property type="project" value="TreeGrafter"/>
</dbReference>
<reference evidence="20 24" key="2">
    <citation type="submission" date="2016-04" db="EMBL/GenBank/DDBJ databases">
        <authorList>
            <person name="Bigi M."/>
            <person name="Bigi F."/>
            <person name="Soria M.A."/>
        </authorList>
    </citation>
    <scope>NUCLEOTIDE SEQUENCE [LARGE SCALE GENOMIC DNA]</scope>
    <source>
        <strain evidence="20 24">6548</strain>
    </source>
</reference>
<dbReference type="InterPro" id="IPR044492">
    <property type="entry name" value="P_typ_ATPase_HD_dom"/>
</dbReference>
<accession>A0A045HTY2</accession>
<comment type="similarity">
    <text evidence="11">Belongs to the cation transport ATPase (P-type) (TC 3.A.3) family.</text>
</comment>
<evidence type="ECO:0000256" key="11">
    <source>
        <dbReference type="ARBA" id="ARBA00038148"/>
    </source>
</evidence>
<dbReference type="Proteomes" id="UP000300237">
    <property type="component" value="Chromosome"/>
</dbReference>
<dbReference type="PRINTS" id="PR00120">
    <property type="entry name" value="HATPASE"/>
</dbReference>
<dbReference type="SFLD" id="SFLDG00002">
    <property type="entry name" value="C1.7:_P-type_atpase_like"/>
    <property type="match status" value="1"/>
</dbReference>
<comment type="catalytic activity">
    <reaction evidence="12">
        <text>ATP + H2O = ADP + phosphate + H(+)</text>
        <dbReference type="Rhea" id="RHEA:13065"/>
        <dbReference type="ChEBI" id="CHEBI:15377"/>
        <dbReference type="ChEBI" id="CHEBI:15378"/>
        <dbReference type="ChEBI" id="CHEBI:30616"/>
        <dbReference type="ChEBI" id="CHEBI:43474"/>
        <dbReference type="ChEBI" id="CHEBI:456216"/>
    </reaction>
</comment>
<dbReference type="Proteomes" id="UP000256381">
    <property type="component" value="Unassembled WGS sequence"/>
</dbReference>
<evidence type="ECO:0000256" key="14">
    <source>
        <dbReference type="SAM" id="MobiDB-lite"/>
    </source>
</evidence>
<evidence type="ECO:0000256" key="12">
    <source>
        <dbReference type="ARBA" id="ARBA00049360"/>
    </source>
</evidence>
<dbReference type="SFLD" id="SFLDF00027">
    <property type="entry name" value="p-type_atpase"/>
    <property type="match status" value="1"/>
</dbReference>
<dbReference type="SUPFAM" id="SSF81665">
    <property type="entry name" value="Calcium ATPase, transmembrane domain M"/>
    <property type="match status" value="1"/>
</dbReference>
<proteinExistence type="inferred from homology"/>
<dbReference type="EMBL" id="QTBD01000011">
    <property type="protein sequence ID" value="REQ57191.1"/>
    <property type="molecule type" value="Genomic_DNA"/>
</dbReference>
<evidence type="ECO:0000256" key="4">
    <source>
        <dbReference type="ARBA" id="ARBA00022723"/>
    </source>
</evidence>
<reference evidence="18 23" key="1">
    <citation type="submission" date="2015-03" db="EMBL/GenBank/DDBJ databases">
        <authorList>
            <consortium name="Pathogen Informatics"/>
            <person name="Murphy D."/>
        </authorList>
    </citation>
    <scope>NUCLEOTIDE SEQUENCE [LARGE SCALE GENOMIC DNA]</scope>
    <source>
        <strain evidence="18 23">0268S</strain>
    </source>
</reference>
<dbReference type="EMBL" id="COPH01000003">
    <property type="protein sequence ID" value="CLV56821.1"/>
    <property type="molecule type" value="Genomic_DNA"/>
</dbReference>
<evidence type="ECO:0000256" key="13">
    <source>
        <dbReference type="ARBA" id="ARBA00069455"/>
    </source>
</evidence>
<keyword evidence="9 15" id="KW-1133">Transmembrane helix</keyword>
<evidence type="ECO:0000256" key="1">
    <source>
        <dbReference type="ARBA" id="ARBA00004651"/>
    </source>
</evidence>
<reference evidence="20 24" key="4">
    <citation type="submission" date="2017-02" db="EMBL/GenBank/DDBJ databases">
        <title>Protein polymorphisms may explain contrasting epidemiological fitness of two variants of a multidrug-resistant Mycobacterium tuberculosis strain.</title>
        <authorList>
            <person name="Bigi M.M."/>
            <person name="Lopez B."/>
            <person name="Blanco F.C."/>
            <person name="Sasiain M.C."/>
            <person name="De La Barrera S."/>
            <person name="Ritacco V."/>
            <person name="Bigi F."/>
            <person name="Soria M.A."/>
        </authorList>
    </citation>
    <scope>NUCLEOTIDE SEQUENCE [LARGE SCALE GENOMIC DNA]</scope>
    <source>
        <strain evidence="20 24">6548</strain>
    </source>
</reference>
<dbReference type="Gene3D" id="3.40.50.1000">
    <property type="entry name" value="HAD superfamily/HAD-like"/>
    <property type="match status" value="2"/>
</dbReference>
<dbReference type="Proteomes" id="UP000189452">
    <property type="component" value="Chromosome"/>
</dbReference>
<name>A0A045HTY2_MYCTX</name>
<dbReference type="GO" id="GO:0016887">
    <property type="term" value="F:ATP hydrolysis activity"/>
    <property type="evidence" value="ECO:0007669"/>
    <property type="project" value="InterPro"/>
</dbReference>
<evidence type="ECO:0000256" key="3">
    <source>
        <dbReference type="ARBA" id="ARBA00022692"/>
    </source>
</evidence>
<evidence type="ECO:0000256" key="5">
    <source>
        <dbReference type="ARBA" id="ARBA00022741"/>
    </source>
</evidence>
<evidence type="ECO:0000259" key="17">
    <source>
        <dbReference type="Pfam" id="PF00689"/>
    </source>
</evidence>
<keyword evidence="6" id="KW-0067">ATP-binding</keyword>
<dbReference type="CDD" id="cd07539">
    <property type="entry name" value="P-type_ATPase"/>
    <property type="match status" value="1"/>
</dbReference>
<dbReference type="Pfam" id="PF00122">
    <property type="entry name" value="E1-E2_ATPase"/>
    <property type="match status" value="1"/>
</dbReference>
<evidence type="ECO:0000256" key="7">
    <source>
        <dbReference type="ARBA" id="ARBA00022842"/>
    </source>
</evidence>
<dbReference type="EMBL" id="LR027516">
    <property type="protein sequence ID" value="VCU48652.1"/>
    <property type="molecule type" value="Genomic_DNA"/>
</dbReference>
<evidence type="ECO:0000313" key="22">
    <source>
        <dbReference type="EMBL" id="VCU48652.1"/>
    </source>
</evidence>
<dbReference type="InterPro" id="IPR036412">
    <property type="entry name" value="HAD-like_sf"/>
</dbReference>
<feature type="transmembrane region" description="Helical" evidence="15">
    <location>
        <begin position="1409"/>
        <end position="1432"/>
    </location>
</feature>
<dbReference type="OMA" id="EEEIWAF"/>
<keyword evidence="5" id="KW-0547">Nucleotide-binding</keyword>
<evidence type="ECO:0000313" key="20">
    <source>
        <dbReference type="EMBL" id="OMH58302.1"/>
    </source>
</evidence>